<dbReference type="Pfam" id="PF12705">
    <property type="entry name" value="PDDEXK_1"/>
    <property type="match status" value="1"/>
</dbReference>
<organism evidence="2">
    <name type="scientific">marine sediment metagenome</name>
    <dbReference type="NCBI Taxonomy" id="412755"/>
    <lineage>
        <taxon>unclassified sequences</taxon>
        <taxon>metagenomes</taxon>
        <taxon>ecological metagenomes</taxon>
    </lineage>
</organism>
<evidence type="ECO:0000259" key="1">
    <source>
        <dbReference type="Pfam" id="PF12705"/>
    </source>
</evidence>
<reference evidence="2" key="1">
    <citation type="journal article" date="2015" name="Nature">
        <title>Complex archaea that bridge the gap between prokaryotes and eukaryotes.</title>
        <authorList>
            <person name="Spang A."/>
            <person name="Saw J.H."/>
            <person name="Jorgensen S.L."/>
            <person name="Zaremba-Niedzwiedzka K."/>
            <person name="Martijn J."/>
            <person name="Lind A.E."/>
            <person name="van Eijk R."/>
            <person name="Schleper C."/>
            <person name="Guy L."/>
            <person name="Ettema T.J."/>
        </authorList>
    </citation>
    <scope>NUCLEOTIDE SEQUENCE</scope>
</reference>
<gene>
    <name evidence="2" type="ORF">LCGC14_2606760</name>
</gene>
<dbReference type="InterPro" id="IPR038726">
    <property type="entry name" value="PDDEXK_AddAB-type"/>
</dbReference>
<proteinExistence type="predicted"/>
<dbReference type="InterPro" id="IPR011604">
    <property type="entry name" value="PDDEXK-like_dom_sf"/>
</dbReference>
<protein>
    <recommendedName>
        <fullName evidence="1">PD-(D/E)XK endonuclease-like domain-containing protein</fullName>
    </recommendedName>
</protein>
<feature type="non-terminal residue" evidence="2">
    <location>
        <position position="414"/>
    </location>
</feature>
<dbReference type="EMBL" id="LAZR01044149">
    <property type="protein sequence ID" value="KKL05365.1"/>
    <property type="molecule type" value="Genomic_DNA"/>
</dbReference>
<dbReference type="AlphaFoldDB" id="A0A0F9A7C8"/>
<comment type="caution">
    <text evidence="2">The sequence shown here is derived from an EMBL/GenBank/DDBJ whole genome shotgun (WGS) entry which is preliminary data.</text>
</comment>
<dbReference type="Gene3D" id="3.90.320.10">
    <property type="match status" value="1"/>
</dbReference>
<sequence length="414" mass="47525">MGTDVSFPSGKIPISTLESYSYCKKQGILSLRKKEIRKKDTKKKVIGRILHEVFKNFHEEWTDMMYSRREKQSGINRLKLILEAAVDQARVTMESDPSYLAYEAPLNKGFKRMMEGRNGFVSQISNVATKLAKNNGIFRSDELPRAYFKGDPKFEWEVGLEHSQLYGRIDCLVEKEQEREFFIWEFKTGIVPDEPFEGHILEAVGYAVAYEQESEMKCIGLKILYYGEKEFDIAFTDFHRDKVNSQVQELFDYEETGEIPHIIMGSKCNECDFYDECDKESKVIRLSGAEENVSEPIDSDLGLEKEEQELESFRETITESGEIEKTTQTPIKKEVKSTVIKVGKQAISTPKTLADKEFVPKDAIGIVIQSEQRGYLLSTEKSNLLSGAIKQEFQRKLYPGQVLITANEKIKEMP</sequence>
<evidence type="ECO:0000313" key="2">
    <source>
        <dbReference type="EMBL" id="KKL05365.1"/>
    </source>
</evidence>
<name>A0A0F9A7C8_9ZZZZ</name>
<accession>A0A0F9A7C8</accession>
<feature type="domain" description="PD-(D/E)XK endonuclease-like" evidence="1">
    <location>
        <begin position="15"/>
        <end position="277"/>
    </location>
</feature>